<organism evidence="1 2">
    <name type="scientific">Necator americanus</name>
    <name type="common">Human hookworm</name>
    <dbReference type="NCBI Taxonomy" id="51031"/>
    <lineage>
        <taxon>Eukaryota</taxon>
        <taxon>Metazoa</taxon>
        <taxon>Ecdysozoa</taxon>
        <taxon>Nematoda</taxon>
        <taxon>Chromadorea</taxon>
        <taxon>Rhabditida</taxon>
        <taxon>Rhabditina</taxon>
        <taxon>Rhabditomorpha</taxon>
        <taxon>Strongyloidea</taxon>
        <taxon>Ancylostomatidae</taxon>
        <taxon>Bunostominae</taxon>
        <taxon>Necator</taxon>
    </lineage>
</organism>
<comment type="caution">
    <text evidence="1">The sequence shown here is derived from an EMBL/GenBank/DDBJ whole genome shotgun (WGS) entry which is preliminary data.</text>
</comment>
<sequence>MVEIPGLTIDSKQHGCISIQQRQVLFGLIYSPVLLSGTINYRLENHAQNNHIGREIENNTYKDNVVLTSKSTDDAVLLYKESKAIFEEMQMNLREFLSNDGHLRRQIADKDFRENPNQKTLGILWNSTDDTLLLASRSQMRWSEPVFRPPSLLGGRRKDLP</sequence>
<evidence type="ECO:0000313" key="2">
    <source>
        <dbReference type="Proteomes" id="UP001303046"/>
    </source>
</evidence>
<accession>A0ABR1EGL2</accession>
<reference evidence="1 2" key="1">
    <citation type="submission" date="2023-08" db="EMBL/GenBank/DDBJ databases">
        <title>A Necator americanus chromosomal reference genome.</title>
        <authorList>
            <person name="Ilik V."/>
            <person name="Petrzelkova K.J."/>
            <person name="Pardy F."/>
            <person name="Fuh T."/>
            <person name="Niatou-Singa F.S."/>
            <person name="Gouil Q."/>
            <person name="Baker L."/>
            <person name="Ritchie M.E."/>
            <person name="Jex A.R."/>
            <person name="Gazzola D."/>
            <person name="Li H."/>
            <person name="Toshio Fujiwara R."/>
            <person name="Zhan B."/>
            <person name="Aroian R.V."/>
            <person name="Pafco B."/>
            <person name="Schwarz E.M."/>
        </authorList>
    </citation>
    <scope>NUCLEOTIDE SEQUENCE [LARGE SCALE GENOMIC DNA]</scope>
    <source>
        <strain evidence="1 2">Aroian</strain>
        <tissue evidence="1">Whole animal</tissue>
    </source>
</reference>
<evidence type="ECO:0000313" key="1">
    <source>
        <dbReference type="EMBL" id="KAK6761824.1"/>
    </source>
</evidence>
<evidence type="ECO:0008006" key="3">
    <source>
        <dbReference type="Google" id="ProtNLM"/>
    </source>
</evidence>
<dbReference type="Proteomes" id="UP001303046">
    <property type="component" value="Unassembled WGS sequence"/>
</dbReference>
<gene>
    <name evidence="1" type="primary">Necator_chrX.g22947</name>
    <name evidence="1" type="ORF">RB195_022784</name>
</gene>
<name>A0ABR1EGL2_NECAM</name>
<protein>
    <recommendedName>
        <fullName evidence="3">Reverse transcriptase domain-containing protein</fullName>
    </recommendedName>
</protein>
<keyword evidence="2" id="KW-1185">Reference proteome</keyword>
<proteinExistence type="predicted"/>
<dbReference type="EMBL" id="JAVFWL010000006">
    <property type="protein sequence ID" value="KAK6761824.1"/>
    <property type="molecule type" value="Genomic_DNA"/>
</dbReference>